<feature type="compositionally biased region" description="Polar residues" evidence="4">
    <location>
        <begin position="1"/>
        <end position="18"/>
    </location>
</feature>
<evidence type="ECO:0000256" key="4">
    <source>
        <dbReference type="SAM" id="MobiDB-lite"/>
    </source>
</evidence>
<dbReference type="AlphaFoldDB" id="A0A9W7FVQ2"/>
<dbReference type="InterPro" id="IPR004910">
    <property type="entry name" value="Yippee/Mis18/Cereblon"/>
</dbReference>
<sequence length="223" mass="24565">MIPSISNFRQSTQSPVESDSSDRNRSVGEKRARTSTRGDVDIMVEVVEKEGEDDENRDTTVHLQGPKIYSCGSCRTHLTSSDDIISKSFHGRNGRAYLFDSGVNVTLGAEEDRMLMTGLHKVCDLKCVRCDSLLGWTYVKAYEASQKYKEGKFIFEKMGLFLEEGEGAGGCGGGGDGGNVIGGGDRWRKRTMSWGEEENEDVYEYEPGGAGGGRRRGVENEFC</sequence>
<dbReference type="EMBL" id="BRXW01000346">
    <property type="protein sequence ID" value="GMI18788.1"/>
    <property type="molecule type" value="Genomic_DNA"/>
</dbReference>
<dbReference type="OrthoDB" id="6407410at2759"/>
<evidence type="ECO:0000256" key="1">
    <source>
        <dbReference type="ARBA" id="ARBA00005613"/>
    </source>
</evidence>
<dbReference type="PANTHER" id="PTHR13848">
    <property type="entry name" value="PROTEIN YIPPEE-LIKE CG15309-RELATED"/>
    <property type="match status" value="1"/>
</dbReference>
<evidence type="ECO:0000313" key="6">
    <source>
        <dbReference type="EMBL" id="GMI18788.1"/>
    </source>
</evidence>
<keyword evidence="3" id="KW-0862">Zinc</keyword>
<comment type="similarity">
    <text evidence="1">Belongs to the yippee family.</text>
</comment>
<dbReference type="PROSITE" id="PS51792">
    <property type="entry name" value="YIPPEE"/>
    <property type="match status" value="1"/>
</dbReference>
<dbReference type="Proteomes" id="UP001165122">
    <property type="component" value="Unassembled WGS sequence"/>
</dbReference>
<reference evidence="7" key="1">
    <citation type="journal article" date="2023" name="Commun. Biol.">
        <title>Genome analysis of Parmales, the sister group of diatoms, reveals the evolutionary specialization of diatoms from phago-mixotrophs to photoautotrophs.</title>
        <authorList>
            <person name="Ban H."/>
            <person name="Sato S."/>
            <person name="Yoshikawa S."/>
            <person name="Yamada K."/>
            <person name="Nakamura Y."/>
            <person name="Ichinomiya M."/>
            <person name="Sato N."/>
            <person name="Blanc-Mathieu R."/>
            <person name="Endo H."/>
            <person name="Kuwata A."/>
            <person name="Ogata H."/>
        </authorList>
    </citation>
    <scope>NUCLEOTIDE SEQUENCE [LARGE SCALE GENOMIC DNA]</scope>
    <source>
        <strain evidence="7">NIES 3700</strain>
    </source>
</reference>
<evidence type="ECO:0000256" key="2">
    <source>
        <dbReference type="ARBA" id="ARBA00022723"/>
    </source>
</evidence>
<keyword evidence="7" id="KW-1185">Reference proteome</keyword>
<dbReference type="InterPro" id="IPR039058">
    <property type="entry name" value="Yippee_fam"/>
</dbReference>
<comment type="caution">
    <text evidence="6">The sequence shown here is derived from an EMBL/GenBank/DDBJ whole genome shotgun (WGS) entry which is preliminary data.</text>
</comment>
<evidence type="ECO:0000313" key="7">
    <source>
        <dbReference type="Proteomes" id="UP001165122"/>
    </source>
</evidence>
<feature type="region of interest" description="Disordered" evidence="4">
    <location>
        <begin position="200"/>
        <end position="223"/>
    </location>
</feature>
<gene>
    <name evidence="6" type="ORF">TrLO_g13322</name>
</gene>
<dbReference type="GO" id="GO:0046872">
    <property type="term" value="F:metal ion binding"/>
    <property type="evidence" value="ECO:0007669"/>
    <property type="project" value="UniProtKB-KW"/>
</dbReference>
<dbReference type="InterPro" id="IPR034751">
    <property type="entry name" value="Yippee"/>
</dbReference>
<protein>
    <recommendedName>
        <fullName evidence="5">Yippee domain-containing protein</fullName>
    </recommendedName>
</protein>
<feature type="region of interest" description="Disordered" evidence="4">
    <location>
        <begin position="1"/>
        <end position="38"/>
    </location>
</feature>
<evidence type="ECO:0000256" key="3">
    <source>
        <dbReference type="ARBA" id="ARBA00022833"/>
    </source>
</evidence>
<dbReference type="Pfam" id="PF03226">
    <property type="entry name" value="Yippee-Mis18"/>
    <property type="match status" value="1"/>
</dbReference>
<name>A0A9W7FVQ2_9STRA</name>
<evidence type="ECO:0000259" key="5">
    <source>
        <dbReference type="PROSITE" id="PS51792"/>
    </source>
</evidence>
<organism evidence="6 7">
    <name type="scientific">Triparma laevis f. longispina</name>
    <dbReference type="NCBI Taxonomy" id="1714387"/>
    <lineage>
        <taxon>Eukaryota</taxon>
        <taxon>Sar</taxon>
        <taxon>Stramenopiles</taxon>
        <taxon>Ochrophyta</taxon>
        <taxon>Bolidophyceae</taxon>
        <taxon>Parmales</taxon>
        <taxon>Triparmaceae</taxon>
        <taxon>Triparma</taxon>
    </lineage>
</organism>
<accession>A0A9W7FVQ2</accession>
<proteinExistence type="inferred from homology"/>
<feature type="domain" description="Yippee" evidence="5">
    <location>
        <begin position="67"/>
        <end position="164"/>
    </location>
</feature>
<keyword evidence="2" id="KW-0479">Metal-binding</keyword>
<feature type="compositionally biased region" description="Basic and acidic residues" evidence="4">
    <location>
        <begin position="20"/>
        <end position="38"/>
    </location>
</feature>